<evidence type="ECO:0000313" key="4">
    <source>
        <dbReference type="Proteomes" id="UP001589894"/>
    </source>
</evidence>
<organism evidence="3 4">
    <name type="scientific">Plantactinospora siamensis</name>
    <dbReference type="NCBI Taxonomy" id="555372"/>
    <lineage>
        <taxon>Bacteria</taxon>
        <taxon>Bacillati</taxon>
        <taxon>Actinomycetota</taxon>
        <taxon>Actinomycetes</taxon>
        <taxon>Micromonosporales</taxon>
        <taxon>Micromonosporaceae</taxon>
        <taxon>Plantactinospora</taxon>
    </lineage>
</organism>
<dbReference type="Proteomes" id="UP001589894">
    <property type="component" value="Unassembled WGS sequence"/>
</dbReference>
<evidence type="ECO:0000313" key="3">
    <source>
        <dbReference type="EMBL" id="MFC0565739.1"/>
    </source>
</evidence>
<keyword evidence="1 3" id="KW-0378">Hydrolase</keyword>
<evidence type="ECO:0000259" key="2">
    <source>
        <dbReference type="SMART" id="SM00331"/>
    </source>
</evidence>
<dbReference type="EMBL" id="JBHLUE010000012">
    <property type="protein sequence ID" value="MFC0565739.1"/>
    <property type="molecule type" value="Genomic_DNA"/>
</dbReference>
<dbReference type="Gene3D" id="3.60.40.10">
    <property type="entry name" value="PPM-type phosphatase domain"/>
    <property type="match status" value="1"/>
</dbReference>
<accession>A0ABV6NY83</accession>
<dbReference type="Pfam" id="PF07228">
    <property type="entry name" value="SpoIIE"/>
    <property type="match status" value="1"/>
</dbReference>
<dbReference type="RefSeq" id="WP_377339889.1">
    <property type="nucleotide sequence ID" value="NZ_JBHLUE010000012.1"/>
</dbReference>
<sequence>MSAPAGTVGRDAGGGGLGDAGDAVRWLHLTAPRGGPDDLSALVSRAGPAIGASEIVIFLADYAQALLVPLLGAGMYRDVLPIEATLAGRAFTDLEPQHAIEDPDRIWVPLLIGCERMGVLEVVSPAAGDPALVSAATELAVSVAQVLVTRRPYGDVVERMRRRYPMQVAAEIVWGLLPPLTFATDDLVITAILEPCYDVGGDIFDYALNGDILSVGLFDTCGHGIKASTLASLVVSAYRNARRCGLDLVDTARSIDKWVRAEHPNLFSTALLFELNRTTGRLRMINAGHPGALLLRDGKAIRELPTRGALPLGLGHLSDRLPRVDEGDLHPGDRILAYTDGITDARRGDGERFGQDRLVDFVNRALNEGLPSPETMRRLVRSVVAYQDDELDDDATSILLEWRPPHAPLGHLDGLASIDP</sequence>
<dbReference type="EC" id="3.1.3.16" evidence="3"/>
<name>A0ABV6NY83_9ACTN</name>
<dbReference type="InterPro" id="IPR052016">
    <property type="entry name" value="Bact_Sigma-Reg"/>
</dbReference>
<protein>
    <submittedName>
        <fullName evidence="3">PP2C family protein-serine/threonine phosphatase</fullName>
        <ecNumber evidence="3">3.1.3.16</ecNumber>
    </submittedName>
</protein>
<dbReference type="InterPro" id="IPR001932">
    <property type="entry name" value="PPM-type_phosphatase-like_dom"/>
</dbReference>
<dbReference type="PANTHER" id="PTHR43156:SF2">
    <property type="entry name" value="STAGE II SPORULATION PROTEIN E"/>
    <property type="match status" value="1"/>
</dbReference>
<dbReference type="InterPro" id="IPR036457">
    <property type="entry name" value="PPM-type-like_dom_sf"/>
</dbReference>
<gene>
    <name evidence="3" type="ORF">ACFFHU_16570</name>
</gene>
<evidence type="ECO:0000256" key="1">
    <source>
        <dbReference type="ARBA" id="ARBA00022801"/>
    </source>
</evidence>
<feature type="domain" description="PPM-type phosphatase" evidence="2">
    <location>
        <begin position="184"/>
        <end position="402"/>
    </location>
</feature>
<keyword evidence="4" id="KW-1185">Reference proteome</keyword>
<proteinExistence type="predicted"/>
<reference evidence="3 4" key="1">
    <citation type="submission" date="2024-09" db="EMBL/GenBank/DDBJ databases">
        <authorList>
            <person name="Sun Q."/>
            <person name="Mori K."/>
        </authorList>
    </citation>
    <scope>NUCLEOTIDE SEQUENCE [LARGE SCALE GENOMIC DNA]</scope>
    <source>
        <strain evidence="3 4">TBRC 2205</strain>
    </source>
</reference>
<dbReference type="GO" id="GO:0004722">
    <property type="term" value="F:protein serine/threonine phosphatase activity"/>
    <property type="evidence" value="ECO:0007669"/>
    <property type="project" value="UniProtKB-EC"/>
</dbReference>
<dbReference type="SMART" id="SM00331">
    <property type="entry name" value="PP2C_SIG"/>
    <property type="match status" value="1"/>
</dbReference>
<dbReference type="SUPFAM" id="SSF81606">
    <property type="entry name" value="PP2C-like"/>
    <property type="match status" value="1"/>
</dbReference>
<comment type="caution">
    <text evidence="3">The sequence shown here is derived from an EMBL/GenBank/DDBJ whole genome shotgun (WGS) entry which is preliminary data.</text>
</comment>
<dbReference type="PANTHER" id="PTHR43156">
    <property type="entry name" value="STAGE II SPORULATION PROTEIN E-RELATED"/>
    <property type="match status" value="1"/>
</dbReference>